<comment type="similarity">
    <text evidence="3">In the N-terminal section; belongs to the NADH:flavin oxidoreductase/NADH oxidase family.</text>
</comment>
<keyword evidence="7" id="KW-0560">Oxidoreductase</keyword>
<reference evidence="11" key="1">
    <citation type="submission" date="2020-09" db="EMBL/GenBank/DDBJ databases">
        <title>A novel bacterium of genus Bacillus, isolated from South China Sea.</title>
        <authorList>
            <person name="Huang H."/>
            <person name="Mo K."/>
            <person name="Hu Y."/>
        </authorList>
    </citation>
    <scope>NUCLEOTIDE SEQUENCE</scope>
    <source>
        <strain evidence="11">IB182487</strain>
    </source>
</reference>
<evidence type="ECO:0000313" key="12">
    <source>
        <dbReference type="Proteomes" id="UP000626844"/>
    </source>
</evidence>
<comment type="cofactor">
    <cofactor evidence="2">
        <name>[4Fe-4S] cluster</name>
        <dbReference type="ChEBI" id="CHEBI:49883"/>
    </cofactor>
</comment>
<comment type="cofactor">
    <cofactor evidence="1">
        <name>FMN</name>
        <dbReference type="ChEBI" id="CHEBI:58210"/>
    </cofactor>
</comment>
<organism evidence="11 12">
    <name type="scientific">Metabacillus arenae</name>
    <dbReference type="NCBI Taxonomy" id="2771434"/>
    <lineage>
        <taxon>Bacteria</taxon>
        <taxon>Bacillati</taxon>
        <taxon>Bacillota</taxon>
        <taxon>Bacilli</taxon>
        <taxon>Bacillales</taxon>
        <taxon>Bacillaceae</taxon>
        <taxon>Metabacillus</taxon>
    </lineage>
</organism>
<dbReference type="InterPro" id="IPR001155">
    <property type="entry name" value="OxRdtase_FMN_N"/>
</dbReference>
<keyword evidence="4" id="KW-0285">Flavoprotein</keyword>
<dbReference type="PANTHER" id="PTHR42917:SF2">
    <property type="entry name" value="2,4-DIENOYL-COA REDUCTASE [(2E)-ENOYL-COA-PRODUCING]"/>
    <property type="match status" value="1"/>
</dbReference>
<dbReference type="SUPFAM" id="SSF51905">
    <property type="entry name" value="FAD/NAD(P)-binding domain"/>
    <property type="match status" value="1"/>
</dbReference>
<keyword evidence="12" id="KW-1185">Reference proteome</keyword>
<gene>
    <name evidence="11" type="ORF">IC621_22455</name>
</gene>
<dbReference type="Proteomes" id="UP000626844">
    <property type="component" value="Unassembled WGS sequence"/>
</dbReference>
<sequence>MEYYDLLFSEIKVGNHTVKNRIVSSAHGEGLAKDGLIDEKFIRYYERKAMGGAGIIFTCGSGTVYEKASHPKYVSLWNSKNEPYFIELTKRVHTHGAIILAQATHKGRRISSKMTGYPIQGPSDIPESLNGEIPKVLSKDEIKEIIQSYVSAAQRLEKCGFDGIEITSYGGHLIEQFWSPVINNRDDEYGGDITGRMRFSVEIIEEIYKAVSENFIISFRMTGDPKTDTIGLSQEDMIEIARRLENLNKIDLFNISGSTGNTLELQAGTIPPDPYPLGCYNDISKRMKEVLSTPVMVAGRILHPKQAEEALKLGDCDLVAMTRAIIADPNMPNLASRGESKQIRPCIGTNQGCIGRTYVGLAIGCVVNPAISDDTLYDMAPVVNKRKVVIVGGGPAGMEAARVSAQRGHQVILFERSSKLGGQVNYGVKQPNRQNYGLHLDWLKRELERLQVEVKLYVEVTVDDILHTSPDTVVISTGAKSIIPIEDKNVETLCTTDTEVLDGKVNDIKGKNVLVYDRGARRGGYIANYLAEAGAAKVELLSTRQTVCEELDSTNQPSMYRSLAKNGVIYHANQLLHGVRDGTIVIQDAWSEQQRTADDMDLIVFAGFSKSNIDLAEELKIRKLGIDVHIIGDSVTPRTMSDAVSEGVKLGNKIGSSISDSPRDMSFNLK</sequence>
<dbReference type="PRINTS" id="PR00419">
    <property type="entry name" value="ADXRDTASE"/>
</dbReference>
<dbReference type="InterPro" id="IPR013785">
    <property type="entry name" value="Aldolase_TIM"/>
</dbReference>
<dbReference type="GO" id="GO:0046872">
    <property type="term" value="F:metal ion binding"/>
    <property type="evidence" value="ECO:0007669"/>
    <property type="project" value="UniProtKB-KW"/>
</dbReference>
<keyword evidence="6" id="KW-0479">Metal-binding</keyword>
<dbReference type="EMBL" id="JACXAI010000040">
    <property type="protein sequence ID" value="MBD1382966.1"/>
    <property type="molecule type" value="Genomic_DNA"/>
</dbReference>
<dbReference type="PROSITE" id="PS50206">
    <property type="entry name" value="RHODANESE_3"/>
    <property type="match status" value="1"/>
</dbReference>
<evidence type="ECO:0000256" key="7">
    <source>
        <dbReference type="ARBA" id="ARBA00023002"/>
    </source>
</evidence>
<dbReference type="InterPro" id="IPR051793">
    <property type="entry name" value="NADH:flavin_oxidoreductase"/>
</dbReference>
<dbReference type="SUPFAM" id="SSF51971">
    <property type="entry name" value="Nucleotide-binding domain"/>
    <property type="match status" value="1"/>
</dbReference>
<keyword evidence="5" id="KW-0288">FMN</keyword>
<dbReference type="SUPFAM" id="SSF51395">
    <property type="entry name" value="FMN-linked oxidoreductases"/>
    <property type="match status" value="1"/>
</dbReference>
<evidence type="ECO:0000313" key="11">
    <source>
        <dbReference type="EMBL" id="MBD1382966.1"/>
    </source>
</evidence>
<dbReference type="InterPro" id="IPR001763">
    <property type="entry name" value="Rhodanese-like_dom"/>
</dbReference>
<dbReference type="GO" id="GO:0010181">
    <property type="term" value="F:FMN binding"/>
    <property type="evidence" value="ECO:0007669"/>
    <property type="project" value="InterPro"/>
</dbReference>
<evidence type="ECO:0000256" key="3">
    <source>
        <dbReference type="ARBA" id="ARBA00011048"/>
    </source>
</evidence>
<keyword evidence="8" id="KW-0408">Iron</keyword>
<feature type="domain" description="Rhodanese" evidence="10">
    <location>
        <begin position="509"/>
        <end position="544"/>
    </location>
</feature>
<dbReference type="Gene3D" id="3.50.50.60">
    <property type="entry name" value="FAD/NAD(P)-binding domain"/>
    <property type="match status" value="1"/>
</dbReference>
<evidence type="ECO:0000256" key="4">
    <source>
        <dbReference type="ARBA" id="ARBA00022630"/>
    </source>
</evidence>
<evidence type="ECO:0000256" key="1">
    <source>
        <dbReference type="ARBA" id="ARBA00001917"/>
    </source>
</evidence>
<keyword evidence="9" id="KW-0411">Iron-sulfur</keyword>
<evidence type="ECO:0000256" key="9">
    <source>
        <dbReference type="ARBA" id="ARBA00023014"/>
    </source>
</evidence>
<dbReference type="Gene3D" id="3.40.50.720">
    <property type="entry name" value="NAD(P)-binding Rossmann-like Domain"/>
    <property type="match status" value="1"/>
</dbReference>
<evidence type="ECO:0000256" key="5">
    <source>
        <dbReference type="ARBA" id="ARBA00022643"/>
    </source>
</evidence>
<dbReference type="PANTHER" id="PTHR42917">
    <property type="entry name" value="2,4-DIENOYL-COA REDUCTASE"/>
    <property type="match status" value="1"/>
</dbReference>
<dbReference type="GO" id="GO:0051536">
    <property type="term" value="F:iron-sulfur cluster binding"/>
    <property type="evidence" value="ECO:0007669"/>
    <property type="project" value="UniProtKB-KW"/>
</dbReference>
<dbReference type="RefSeq" id="WP_191161667.1">
    <property type="nucleotide sequence ID" value="NZ_JACXAI010000040.1"/>
</dbReference>
<protein>
    <submittedName>
        <fullName evidence="11">FAD-dependent oxidoreductase</fullName>
    </submittedName>
</protein>
<evidence type="ECO:0000259" key="10">
    <source>
        <dbReference type="PROSITE" id="PS50206"/>
    </source>
</evidence>
<dbReference type="Pfam" id="PF07992">
    <property type="entry name" value="Pyr_redox_2"/>
    <property type="match status" value="1"/>
</dbReference>
<accession>A0A926RZC5</accession>
<comment type="caution">
    <text evidence="11">The sequence shown here is derived from an EMBL/GenBank/DDBJ whole genome shotgun (WGS) entry which is preliminary data.</text>
</comment>
<proteinExistence type="inferred from homology"/>
<evidence type="ECO:0000256" key="8">
    <source>
        <dbReference type="ARBA" id="ARBA00023004"/>
    </source>
</evidence>
<dbReference type="InterPro" id="IPR023753">
    <property type="entry name" value="FAD/NAD-binding_dom"/>
</dbReference>
<dbReference type="GO" id="GO:0016491">
    <property type="term" value="F:oxidoreductase activity"/>
    <property type="evidence" value="ECO:0007669"/>
    <property type="project" value="UniProtKB-KW"/>
</dbReference>
<dbReference type="Gene3D" id="3.20.20.70">
    <property type="entry name" value="Aldolase class I"/>
    <property type="match status" value="1"/>
</dbReference>
<evidence type="ECO:0000256" key="6">
    <source>
        <dbReference type="ARBA" id="ARBA00022723"/>
    </source>
</evidence>
<name>A0A926RZC5_9BACI</name>
<dbReference type="InterPro" id="IPR036188">
    <property type="entry name" value="FAD/NAD-bd_sf"/>
</dbReference>
<dbReference type="AlphaFoldDB" id="A0A926RZC5"/>
<evidence type="ECO:0000256" key="2">
    <source>
        <dbReference type="ARBA" id="ARBA00001966"/>
    </source>
</evidence>
<dbReference type="Pfam" id="PF00724">
    <property type="entry name" value="Oxidored_FMN"/>
    <property type="match status" value="1"/>
</dbReference>